<dbReference type="InterPro" id="IPR012875">
    <property type="entry name" value="SDHF4"/>
</dbReference>
<feature type="compositionally biased region" description="Basic and acidic residues" evidence="2">
    <location>
        <begin position="35"/>
        <end position="45"/>
    </location>
</feature>
<sequence length="57" mass="6344">MTDRKDMPEAARRALAEAEARRAAAKALDLPPELGGREGPEPVRYGDWEKKGIAYDF</sequence>
<organism evidence="3 4">
    <name type="scientific">Hasllibacter halocynthiae</name>
    <dbReference type="NCBI Taxonomy" id="595589"/>
    <lineage>
        <taxon>Bacteria</taxon>
        <taxon>Pseudomonadati</taxon>
        <taxon>Pseudomonadota</taxon>
        <taxon>Alphaproteobacteria</taxon>
        <taxon>Rhodobacterales</taxon>
        <taxon>Roseobacteraceae</taxon>
        <taxon>Hasllibacter</taxon>
    </lineage>
</organism>
<reference evidence="3 4" key="1">
    <citation type="submission" date="2018-03" db="EMBL/GenBank/DDBJ databases">
        <title>Genomic Encyclopedia of Archaeal and Bacterial Type Strains, Phase II (KMG-II): from individual species to whole genera.</title>
        <authorList>
            <person name="Goeker M."/>
        </authorList>
    </citation>
    <scope>NUCLEOTIDE SEQUENCE [LARGE SCALE GENOMIC DNA]</scope>
    <source>
        <strain evidence="3 4">DSM 29318</strain>
    </source>
</reference>
<feature type="region of interest" description="Disordered" evidence="2">
    <location>
        <begin position="26"/>
        <end position="45"/>
    </location>
</feature>
<dbReference type="AlphaFoldDB" id="A0A2T0X3R7"/>
<gene>
    <name evidence="3" type="ORF">BCF33_2430</name>
</gene>
<keyword evidence="4" id="KW-1185">Reference proteome</keyword>
<name>A0A2T0X3R7_9RHOB</name>
<comment type="caution">
    <text evidence="3">The sequence shown here is derived from an EMBL/GenBank/DDBJ whole genome shotgun (WGS) entry which is preliminary data.</text>
</comment>
<evidence type="ECO:0000256" key="2">
    <source>
        <dbReference type="SAM" id="MobiDB-lite"/>
    </source>
</evidence>
<proteinExistence type="inferred from homology"/>
<evidence type="ECO:0000313" key="4">
    <source>
        <dbReference type="Proteomes" id="UP000238801"/>
    </source>
</evidence>
<accession>A0A2T0X3R7</accession>
<evidence type="ECO:0000313" key="3">
    <source>
        <dbReference type="EMBL" id="PRY93557.1"/>
    </source>
</evidence>
<protein>
    <submittedName>
        <fullName evidence="3">Uncharacterized protein DUF1674</fullName>
    </submittedName>
</protein>
<dbReference type="RefSeq" id="WP_106161142.1">
    <property type="nucleotide sequence ID" value="NZ_PVTT01000002.1"/>
</dbReference>
<comment type="similarity">
    <text evidence="1">Belongs to the SDHAF4 family.</text>
</comment>
<evidence type="ECO:0000256" key="1">
    <source>
        <dbReference type="ARBA" id="ARBA00005701"/>
    </source>
</evidence>
<dbReference type="Proteomes" id="UP000238801">
    <property type="component" value="Unassembled WGS sequence"/>
</dbReference>
<dbReference type="EMBL" id="PVTT01000002">
    <property type="protein sequence ID" value="PRY93557.1"/>
    <property type="molecule type" value="Genomic_DNA"/>
</dbReference>
<dbReference type="Pfam" id="PF07896">
    <property type="entry name" value="DUF1674"/>
    <property type="match status" value="1"/>
</dbReference>